<dbReference type="EMBL" id="CACTIH010005467">
    <property type="protein sequence ID" value="CAA2994131.1"/>
    <property type="molecule type" value="Genomic_DNA"/>
</dbReference>
<accession>A0A8S0SN32</accession>
<sequence length="204" mass="22986">MRDLLMDFYQISDGLKSSHIVVFSVSPDTTVSWNYTMDQLFSGIIQWIEPPDAVLKAIECGRSESELLDGCRALMSMAAVEEETGVHLNVDDVIDLTAFLEPSTGCKVFPSPGVYQDGRNIAVKRVFFNDKHRAADFYNEGTSFHDVNSKATLMFSVFVSDEIHENIFWPDVYFQVKNNEDVLQALTTKETIVDWIAIQAIMAV</sequence>
<reference evidence="1 2" key="1">
    <citation type="submission" date="2019-12" db="EMBL/GenBank/DDBJ databases">
        <authorList>
            <person name="Alioto T."/>
            <person name="Alioto T."/>
            <person name="Gomez Garrido J."/>
        </authorList>
    </citation>
    <scope>NUCLEOTIDE SEQUENCE [LARGE SCALE GENOMIC DNA]</scope>
</reference>
<dbReference type="Gramene" id="OE9A034905T2">
    <property type="protein sequence ID" value="OE9A034905C2"/>
    <property type="gene ID" value="OE9A034905"/>
</dbReference>
<dbReference type="AlphaFoldDB" id="A0A8S0SN32"/>
<evidence type="ECO:0000313" key="1">
    <source>
        <dbReference type="EMBL" id="CAA2994131.1"/>
    </source>
</evidence>
<dbReference type="OrthoDB" id="5548448at2759"/>
<protein>
    <submittedName>
        <fullName evidence="1">Exportin-4 isoform X1</fullName>
    </submittedName>
</protein>
<gene>
    <name evidence="1" type="ORF">OLEA9_A034905</name>
</gene>
<proteinExistence type="predicted"/>
<evidence type="ECO:0000313" key="2">
    <source>
        <dbReference type="Proteomes" id="UP000594638"/>
    </source>
</evidence>
<organism evidence="1 2">
    <name type="scientific">Olea europaea subsp. europaea</name>
    <dbReference type="NCBI Taxonomy" id="158383"/>
    <lineage>
        <taxon>Eukaryota</taxon>
        <taxon>Viridiplantae</taxon>
        <taxon>Streptophyta</taxon>
        <taxon>Embryophyta</taxon>
        <taxon>Tracheophyta</taxon>
        <taxon>Spermatophyta</taxon>
        <taxon>Magnoliopsida</taxon>
        <taxon>eudicotyledons</taxon>
        <taxon>Gunneridae</taxon>
        <taxon>Pentapetalae</taxon>
        <taxon>asterids</taxon>
        <taxon>lamiids</taxon>
        <taxon>Lamiales</taxon>
        <taxon>Oleaceae</taxon>
        <taxon>Oleeae</taxon>
        <taxon>Olea</taxon>
    </lineage>
</organism>
<dbReference type="Proteomes" id="UP000594638">
    <property type="component" value="Unassembled WGS sequence"/>
</dbReference>
<comment type="caution">
    <text evidence="1">The sequence shown here is derived from an EMBL/GenBank/DDBJ whole genome shotgun (WGS) entry which is preliminary data.</text>
</comment>
<name>A0A8S0SN32_OLEEU</name>
<keyword evidence="2" id="KW-1185">Reference proteome</keyword>